<dbReference type="EMBL" id="VKGK01000026">
    <property type="protein sequence ID" value="TRY12807.1"/>
    <property type="molecule type" value="Genomic_DNA"/>
</dbReference>
<feature type="transmembrane region" description="Helical" evidence="1">
    <location>
        <begin position="66"/>
        <end position="92"/>
    </location>
</feature>
<dbReference type="OrthoDB" id="5877149at2"/>
<gene>
    <name evidence="2" type="ORF">FN961_18480</name>
</gene>
<feature type="transmembrane region" description="Helical" evidence="1">
    <location>
        <begin position="112"/>
        <end position="133"/>
    </location>
</feature>
<evidence type="ECO:0000313" key="2">
    <source>
        <dbReference type="EMBL" id="TRY12807.1"/>
    </source>
</evidence>
<dbReference type="Proteomes" id="UP000318126">
    <property type="component" value="Unassembled WGS sequence"/>
</dbReference>
<keyword evidence="1" id="KW-1133">Transmembrane helix</keyword>
<comment type="caution">
    <text evidence="2">The sequence shown here is derived from an EMBL/GenBank/DDBJ whole genome shotgun (WGS) entry which is preliminary data.</text>
</comment>
<protein>
    <submittedName>
        <fullName evidence="2">Uncharacterized protein</fullName>
    </submittedName>
</protein>
<sequence length="146" mass="16031">MGFWGRLFGSSHAVNAMVDGVTNGLDALVYTDEEKSLDAAKERSEARGMLVSWMAATQGQNLARRFIALVIAGIWVFQYLTVTLLSIISIWVGDPEGFERSAKVIGENAEQMNAAMMLVLGFYFAAPHMGLIAKSALERFAHKSRD</sequence>
<reference evidence="3" key="1">
    <citation type="submission" date="2019-07" db="EMBL/GenBank/DDBJ databases">
        <title>Shewanella sp. YLB-08 draft genomic sequence.</title>
        <authorList>
            <person name="Yu L."/>
        </authorList>
    </citation>
    <scope>NUCLEOTIDE SEQUENCE [LARGE SCALE GENOMIC DNA]</scope>
    <source>
        <strain evidence="3">JCM 20706</strain>
    </source>
</reference>
<dbReference type="AlphaFoldDB" id="A0A553JK25"/>
<organism evidence="2 3">
    <name type="scientific">Shewanella hanedai</name>
    <name type="common">Alteromonas hanedai</name>
    <dbReference type="NCBI Taxonomy" id="25"/>
    <lineage>
        <taxon>Bacteria</taxon>
        <taxon>Pseudomonadati</taxon>
        <taxon>Pseudomonadota</taxon>
        <taxon>Gammaproteobacteria</taxon>
        <taxon>Alteromonadales</taxon>
        <taxon>Shewanellaceae</taxon>
        <taxon>Shewanella</taxon>
    </lineage>
</organism>
<accession>A0A553JK25</accession>
<evidence type="ECO:0000256" key="1">
    <source>
        <dbReference type="SAM" id="Phobius"/>
    </source>
</evidence>
<proteinExistence type="predicted"/>
<name>A0A553JK25_SHEHA</name>
<evidence type="ECO:0000313" key="3">
    <source>
        <dbReference type="Proteomes" id="UP000318126"/>
    </source>
</evidence>
<keyword evidence="1" id="KW-0812">Transmembrane</keyword>
<dbReference type="RefSeq" id="WP_144041658.1">
    <property type="nucleotide sequence ID" value="NZ_BMPL01000024.1"/>
</dbReference>
<keyword evidence="3" id="KW-1185">Reference proteome</keyword>
<keyword evidence="1" id="KW-0472">Membrane</keyword>